<evidence type="ECO:0000313" key="1">
    <source>
        <dbReference type="EMBL" id="MDJ1504025.1"/>
    </source>
</evidence>
<dbReference type="AlphaFoldDB" id="A0AAE3R9M0"/>
<organism evidence="1 2">
    <name type="scientific">Xanthocytophaga agilis</name>
    <dbReference type="NCBI Taxonomy" id="3048010"/>
    <lineage>
        <taxon>Bacteria</taxon>
        <taxon>Pseudomonadati</taxon>
        <taxon>Bacteroidota</taxon>
        <taxon>Cytophagia</taxon>
        <taxon>Cytophagales</taxon>
        <taxon>Rhodocytophagaceae</taxon>
        <taxon>Xanthocytophaga</taxon>
    </lineage>
</organism>
<keyword evidence="2" id="KW-1185">Reference proteome</keyword>
<dbReference type="Proteomes" id="UP001232063">
    <property type="component" value="Unassembled WGS sequence"/>
</dbReference>
<dbReference type="RefSeq" id="WP_314514882.1">
    <property type="nucleotide sequence ID" value="NZ_JASJOU010000010.1"/>
</dbReference>
<evidence type="ECO:0000313" key="2">
    <source>
        <dbReference type="Proteomes" id="UP001232063"/>
    </source>
</evidence>
<protein>
    <submittedName>
        <fullName evidence="1">Uncharacterized protein</fullName>
    </submittedName>
</protein>
<gene>
    <name evidence="1" type="ORF">QNI22_25415</name>
</gene>
<dbReference type="EMBL" id="JASJOU010000010">
    <property type="protein sequence ID" value="MDJ1504025.1"/>
    <property type="molecule type" value="Genomic_DNA"/>
</dbReference>
<reference evidence="1" key="1">
    <citation type="submission" date="2023-05" db="EMBL/GenBank/DDBJ databases">
        <authorList>
            <person name="Zhang X."/>
        </authorList>
    </citation>
    <scope>NUCLEOTIDE SEQUENCE</scope>
    <source>
        <strain evidence="1">BD1B2-1</strain>
    </source>
</reference>
<sequence>MVIKKPEFTLSDTIKDIQLAIVTLSALGLQDGCRYADIFAAAEKARLSLCPTETGLQLRLQYMDQPYEETLVIAMQPIEDEDGLPSVFTVHH</sequence>
<accession>A0AAE3R9M0</accession>
<comment type="caution">
    <text evidence="1">The sequence shown here is derived from an EMBL/GenBank/DDBJ whole genome shotgun (WGS) entry which is preliminary data.</text>
</comment>
<proteinExistence type="predicted"/>
<name>A0AAE3R9M0_9BACT</name>